<name>A0A1F7TMX2_9BACT</name>
<dbReference type="Proteomes" id="UP000177885">
    <property type="component" value="Unassembled WGS sequence"/>
</dbReference>
<dbReference type="InterPro" id="IPR000241">
    <property type="entry name" value="RlmKL-like_Mtase"/>
</dbReference>
<dbReference type="Gene3D" id="3.40.50.150">
    <property type="entry name" value="Vaccinia Virus protein VP39"/>
    <property type="match status" value="1"/>
</dbReference>
<dbReference type="STRING" id="1802385.A2856_01330"/>
<protein>
    <recommendedName>
        <fullName evidence="1">Ribosomal RNA large subunit methyltransferase K/L-like methyltransferase domain-containing protein</fullName>
    </recommendedName>
</protein>
<comment type="caution">
    <text evidence="2">The sequence shown here is derived from an EMBL/GenBank/DDBJ whole genome shotgun (WGS) entry which is preliminary data.</text>
</comment>
<sequence>MRFYVLGSNPALSLAEFFAVYPSATAVATSDTVLVTDEGGPEPKQAVNRLAGVVKSGSVSTTIPSLRGGSQADEAISREVASSVAALLPRNDDGKRIEFGLSLYDGGNASLFGTLKGEANGIGMTVKRALEAEGRKARVVTMKADALSSVAVTTQATSGDICLIATKDGILAGRTEAVQDFEAWSKRDFGRPSRDAKSGMLPPKLARLMVNLSGVQPEGSAILDPFCGSGTILMEAALMGSKAVIGSDISKKAVADTGRNMEWMRHAFPDTKKVRVSVYETPAEKVDAFVKETVDAIVTETFLGPPLRREANAAAIRKSVNDLMRIVEPSLKAMAGVLKPDGKMVIAFPAFRVGRAFAKLPVEPVIKAIGFSIADRFLYERPGQRVGRDIVVLTR</sequence>
<gene>
    <name evidence="2" type="ORF">A2856_01330</name>
</gene>
<evidence type="ECO:0000313" key="3">
    <source>
        <dbReference type="Proteomes" id="UP000177885"/>
    </source>
</evidence>
<dbReference type="CDD" id="cd02440">
    <property type="entry name" value="AdoMet_MTases"/>
    <property type="match status" value="1"/>
</dbReference>
<evidence type="ECO:0000313" key="2">
    <source>
        <dbReference type="EMBL" id="OGL67319.1"/>
    </source>
</evidence>
<dbReference type="InterPro" id="IPR029063">
    <property type="entry name" value="SAM-dependent_MTases_sf"/>
</dbReference>
<accession>A0A1F7TMX2</accession>
<proteinExistence type="predicted"/>
<dbReference type="GO" id="GO:0030488">
    <property type="term" value="P:tRNA methylation"/>
    <property type="evidence" value="ECO:0007669"/>
    <property type="project" value="TreeGrafter"/>
</dbReference>
<dbReference type="EMBL" id="MGDT01000001">
    <property type="protein sequence ID" value="OGL67319.1"/>
    <property type="molecule type" value="Genomic_DNA"/>
</dbReference>
<feature type="domain" description="Ribosomal RNA large subunit methyltransferase K/L-like methyltransferase" evidence="1">
    <location>
        <begin position="195"/>
        <end position="246"/>
    </location>
</feature>
<reference evidence="2 3" key="1">
    <citation type="journal article" date="2016" name="Nat. Commun.">
        <title>Thousands of microbial genomes shed light on interconnected biogeochemical processes in an aquifer system.</title>
        <authorList>
            <person name="Anantharaman K."/>
            <person name="Brown C.T."/>
            <person name="Hug L.A."/>
            <person name="Sharon I."/>
            <person name="Castelle C.J."/>
            <person name="Probst A.J."/>
            <person name="Thomas B.C."/>
            <person name="Singh A."/>
            <person name="Wilkins M.J."/>
            <person name="Karaoz U."/>
            <person name="Brodie E.L."/>
            <person name="Williams K.H."/>
            <person name="Hubbard S.S."/>
            <person name="Banfield J.F."/>
        </authorList>
    </citation>
    <scope>NUCLEOTIDE SEQUENCE [LARGE SCALE GENOMIC DNA]</scope>
</reference>
<dbReference type="PANTHER" id="PTHR14911:SF13">
    <property type="entry name" value="TRNA (GUANINE(6)-N2)-METHYLTRANSFERASE THUMP3"/>
    <property type="match status" value="1"/>
</dbReference>
<organism evidence="2 3">
    <name type="scientific">Candidatus Uhrbacteria bacterium RIFCSPHIGHO2_01_FULL_63_20</name>
    <dbReference type="NCBI Taxonomy" id="1802385"/>
    <lineage>
        <taxon>Bacteria</taxon>
        <taxon>Candidatus Uhriibacteriota</taxon>
    </lineage>
</organism>
<dbReference type="AlphaFoldDB" id="A0A1F7TMX2"/>
<evidence type="ECO:0000259" key="1">
    <source>
        <dbReference type="Pfam" id="PF01170"/>
    </source>
</evidence>
<dbReference type="GO" id="GO:0016423">
    <property type="term" value="F:tRNA (guanine) methyltransferase activity"/>
    <property type="evidence" value="ECO:0007669"/>
    <property type="project" value="TreeGrafter"/>
</dbReference>
<dbReference type="Pfam" id="PF01170">
    <property type="entry name" value="UPF0020"/>
    <property type="match status" value="1"/>
</dbReference>
<dbReference type="SUPFAM" id="SSF53335">
    <property type="entry name" value="S-adenosyl-L-methionine-dependent methyltransferases"/>
    <property type="match status" value="1"/>
</dbReference>
<dbReference type="PANTHER" id="PTHR14911">
    <property type="entry name" value="THUMP DOMAIN-CONTAINING"/>
    <property type="match status" value="1"/>
</dbReference>